<dbReference type="SFLD" id="SFLDG01150">
    <property type="entry name" value="Main.1:_Beta-like"/>
    <property type="match status" value="1"/>
</dbReference>
<dbReference type="InterPro" id="IPR036249">
    <property type="entry name" value="Thioredoxin-like_sf"/>
</dbReference>
<evidence type="ECO:0000259" key="3">
    <source>
        <dbReference type="PROSITE" id="PS50405"/>
    </source>
</evidence>
<dbReference type="PANTHER" id="PTHR44051">
    <property type="entry name" value="GLUTATHIONE S-TRANSFERASE-RELATED"/>
    <property type="match status" value="1"/>
</dbReference>
<dbReference type="EMBL" id="FWFQ01000013">
    <property type="protein sequence ID" value="SLN41874.1"/>
    <property type="molecule type" value="Genomic_DNA"/>
</dbReference>
<dbReference type="Gene3D" id="1.20.1050.10">
    <property type="match status" value="1"/>
</dbReference>
<dbReference type="OrthoDB" id="9803562at2"/>
<accession>A0A1Y5SNS8</accession>
<dbReference type="Gene3D" id="3.40.30.10">
    <property type="entry name" value="Glutaredoxin"/>
    <property type="match status" value="1"/>
</dbReference>
<reference evidence="4 5" key="1">
    <citation type="submission" date="2017-03" db="EMBL/GenBank/DDBJ databases">
        <authorList>
            <person name="Afonso C.L."/>
            <person name="Miller P.J."/>
            <person name="Scott M.A."/>
            <person name="Spackman E."/>
            <person name="Goraichik I."/>
            <person name="Dimitrov K.M."/>
            <person name="Suarez D.L."/>
            <person name="Swayne D.E."/>
        </authorList>
    </citation>
    <scope>NUCLEOTIDE SEQUENCE [LARGE SCALE GENOMIC DNA]</scope>
    <source>
        <strain evidence="4 5">CECT 7680</strain>
    </source>
</reference>
<comment type="similarity">
    <text evidence="1">Belongs to the GST superfamily.</text>
</comment>
<keyword evidence="5" id="KW-1185">Reference proteome</keyword>
<dbReference type="SFLD" id="SFLDS00019">
    <property type="entry name" value="Glutathione_Transferase_(cytos"/>
    <property type="match status" value="2"/>
</dbReference>
<organism evidence="4 5">
    <name type="scientific">Pseudoruegeria aquimaris</name>
    <dbReference type="NCBI Taxonomy" id="393663"/>
    <lineage>
        <taxon>Bacteria</taxon>
        <taxon>Pseudomonadati</taxon>
        <taxon>Pseudomonadota</taxon>
        <taxon>Alphaproteobacteria</taxon>
        <taxon>Rhodobacterales</taxon>
        <taxon>Roseobacteraceae</taxon>
        <taxon>Pseudoruegeria</taxon>
    </lineage>
</organism>
<dbReference type="SUPFAM" id="SSF52833">
    <property type="entry name" value="Thioredoxin-like"/>
    <property type="match status" value="1"/>
</dbReference>
<dbReference type="AlphaFoldDB" id="A0A1Y5SNS8"/>
<dbReference type="InterPro" id="IPR004045">
    <property type="entry name" value="Glutathione_S-Trfase_N"/>
</dbReference>
<evidence type="ECO:0000313" key="4">
    <source>
        <dbReference type="EMBL" id="SLN41874.1"/>
    </source>
</evidence>
<dbReference type="PROSITE" id="PS50404">
    <property type="entry name" value="GST_NTER"/>
    <property type="match status" value="1"/>
</dbReference>
<sequence length="235" mass="26749">MSRPDILLYTANTMNGWKPLIFLHEAEIDYELVPVDLGRKEQKAPAYLKLNPNGRIPTIVDRGNGDFAVFESGAILWYLAEKYDRFLSHDPKERSETLQWLMLQMGGIGPMMGQAMFFQRIAKPNGDEVPYAINRYVAESRRLLEVLDTRLAGRDWLVGDAMSIADIATYPWARSYFWATVSVDGLPHLQRWFDRLDAMPRVQAALQLPEPRPSVFGEGDITAAAQENAARFKDQ</sequence>
<evidence type="ECO:0000313" key="5">
    <source>
        <dbReference type="Proteomes" id="UP000193409"/>
    </source>
</evidence>
<dbReference type="Proteomes" id="UP000193409">
    <property type="component" value="Unassembled WGS sequence"/>
</dbReference>
<evidence type="ECO:0000259" key="2">
    <source>
        <dbReference type="PROSITE" id="PS50404"/>
    </source>
</evidence>
<dbReference type="InterPro" id="IPR036282">
    <property type="entry name" value="Glutathione-S-Trfase_C_sf"/>
</dbReference>
<name>A0A1Y5SNS8_9RHOB</name>
<dbReference type="SUPFAM" id="SSF47616">
    <property type="entry name" value="GST C-terminal domain-like"/>
    <property type="match status" value="1"/>
</dbReference>
<dbReference type="Pfam" id="PF02798">
    <property type="entry name" value="GST_N"/>
    <property type="match status" value="1"/>
</dbReference>
<dbReference type="Pfam" id="PF00043">
    <property type="entry name" value="GST_C"/>
    <property type="match status" value="1"/>
</dbReference>
<evidence type="ECO:0000256" key="1">
    <source>
        <dbReference type="RuleBase" id="RU003494"/>
    </source>
</evidence>
<feature type="domain" description="GST C-terminal" evidence="3">
    <location>
        <begin position="90"/>
        <end position="215"/>
    </location>
</feature>
<dbReference type="SFLD" id="SFLDG00358">
    <property type="entry name" value="Main_(cytGST)"/>
    <property type="match status" value="2"/>
</dbReference>
<dbReference type="SFLD" id="SFLDG01151">
    <property type="entry name" value="Main.2:_Nu-like"/>
    <property type="match status" value="1"/>
</dbReference>
<gene>
    <name evidence="4" type="primary">yfcG_2</name>
    <name evidence="4" type="ORF">PSA7680_02074</name>
</gene>
<feature type="domain" description="GST N-terminal" evidence="2">
    <location>
        <begin position="3"/>
        <end position="87"/>
    </location>
</feature>
<protein>
    <submittedName>
        <fullName evidence="4">Disulfide-bond oxidoreductase YfcG</fullName>
        <ecNumber evidence="4">1.8.4.-</ecNumber>
    </submittedName>
</protein>
<dbReference type="EC" id="1.8.4.-" evidence="4"/>
<dbReference type="GO" id="GO:0016491">
    <property type="term" value="F:oxidoreductase activity"/>
    <property type="evidence" value="ECO:0007669"/>
    <property type="project" value="UniProtKB-KW"/>
</dbReference>
<proteinExistence type="inferred from homology"/>
<dbReference type="InterPro" id="IPR040079">
    <property type="entry name" value="Glutathione_S-Trfase"/>
</dbReference>
<dbReference type="CDD" id="cd03048">
    <property type="entry name" value="GST_N_Ure2p_like"/>
    <property type="match status" value="1"/>
</dbReference>
<dbReference type="RefSeq" id="WP_085868629.1">
    <property type="nucleotide sequence ID" value="NZ_FWFQ01000013.1"/>
</dbReference>
<dbReference type="InterPro" id="IPR004046">
    <property type="entry name" value="GST_C"/>
</dbReference>
<dbReference type="PANTHER" id="PTHR44051:SF8">
    <property type="entry name" value="GLUTATHIONE S-TRANSFERASE GSTA"/>
    <property type="match status" value="1"/>
</dbReference>
<keyword evidence="4" id="KW-0560">Oxidoreductase</keyword>
<dbReference type="PROSITE" id="PS50405">
    <property type="entry name" value="GST_CTER"/>
    <property type="match status" value="1"/>
</dbReference>
<dbReference type="InterPro" id="IPR010987">
    <property type="entry name" value="Glutathione-S-Trfase_C-like"/>
</dbReference>